<organism evidence="1">
    <name type="scientific">Zea mays</name>
    <name type="common">Maize</name>
    <dbReference type="NCBI Taxonomy" id="4577"/>
    <lineage>
        <taxon>Eukaryota</taxon>
        <taxon>Viridiplantae</taxon>
        <taxon>Streptophyta</taxon>
        <taxon>Embryophyta</taxon>
        <taxon>Tracheophyta</taxon>
        <taxon>Spermatophyta</taxon>
        <taxon>Magnoliopsida</taxon>
        <taxon>Liliopsida</taxon>
        <taxon>Poales</taxon>
        <taxon>Poaceae</taxon>
        <taxon>PACMAD clade</taxon>
        <taxon>Panicoideae</taxon>
        <taxon>Andropogonodae</taxon>
        <taxon>Andropogoneae</taxon>
        <taxon>Tripsacinae</taxon>
        <taxon>Zea</taxon>
    </lineage>
</organism>
<dbReference type="AlphaFoldDB" id="K7U5J5"/>
<proteinExistence type="predicted"/>
<evidence type="ECO:0000313" key="1">
    <source>
        <dbReference type="EMBL" id="AQK56282.1"/>
    </source>
</evidence>
<gene>
    <name evidence="1" type="ORF">ZEAMMB73_Zm00001d052127</name>
</gene>
<dbReference type="EMBL" id="CM000780">
    <property type="protein sequence ID" value="AQK56282.1"/>
    <property type="molecule type" value="Genomic_DNA"/>
</dbReference>
<protein>
    <submittedName>
        <fullName evidence="1">Uncharacterized protein</fullName>
    </submittedName>
</protein>
<dbReference type="HOGENOM" id="CLU_1009569_0_0_1"/>
<reference evidence="1" key="1">
    <citation type="submission" date="2015-12" db="EMBL/GenBank/DDBJ databases">
        <title>Update maize B73 reference genome by single molecule sequencing technologies.</title>
        <authorList>
            <consortium name="Maize Genome Sequencing Project"/>
            <person name="Ware D."/>
        </authorList>
    </citation>
    <scope>NUCLEOTIDE SEQUENCE</scope>
    <source>
        <tissue evidence="1">Seedling</tissue>
    </source>
</reference>
<accession>K7U5J5</accession>
<dbReference type="PaxDb" id="4577-GRMZM2G331964_P01"/>
<name>K7U5J5_MAIZE</name>
<dbReference type="InParanoid" id="K7U5J5"/>
<sequence>MAYFAPLLDPPLVASKRTFHNPQHGDRRVEQVPNFMQCLKRDHRERERMDHCPGKKDRSTIEEGSVRAGDTEGMYCCSVLHYQQHWVSGNDIVLRGVGHAGKAPVQAIQNAGSGLDVVPRNMPFVPQPREGSEVQEPNPGAPHGTLGVGVLRTVEVDAAPSLAGVVAAASGVPVPIEEVSGRYRPVERLHLGAAGELRVHPPNDAVDGEVLGLPDDGSVPVVVGRSAEIHLPPVRPQLPRVLVVGGVEDQDVEPVEVTLQKSRRAVQVHGVTGRSV</sequence>